<name>A0A6A0BBF8_9LACT</name>
<organism evidence="1 2">
    <name type="scientific">Pseudolactococcus hodotermopsidis</name>
    <dbReference type="NCBI Taxonomy" id="2709157"/>
    <lineage>
        <taxon>Bacteria</taxon>
        <taxon>Bacillati</taxon>
        <taxon>Bacillota</taxon>
        <taxon>Bacilli</taxon>
        <taxon>Lactobacillales</taxon>
        <taxon>Streptococcaceae</taxon>
        <taxon>Pseudolactococcus</taxon>
    </lineage>
</organism>
<protein>
    <submittedName>
        <fullName evidence="1">Uncharacterized protein</fullName>
    </submittedName>
</protein>
<evidence type="ECO:0000313" key="2">
    <source>
        <dbReference type="Proteomes" id="UP000480303"/>
    </source>
</evidence>
<proteinExistence type="predicted"/>
<evidence type="ECO:0000313" key="1">
    <source>
        <dbReference type="EMBL" id="GFH42166.1"/>
    </source>
</evidence>
<reference evidence="1 2" key="1">
    <citation type="submission" date="2020-02" db="EMBL/GenBank/DDBJ databases">
        <title>Draft genome sequence of Lactococcus sp. Hs30E4-3.</title>
        <authorList>
            <person name="Noda S."/>
            <person name="Yuki M."/>
            <person name="Ohkuma M."/>
        </authorList>
    </citation>
    <scope>NUCLEOTIDE SEQUENCE [LARGE SCALE GENOMIC DNA]</scope>
    <source>
        <strain evidence="1 2">Hs30E4-3</strain>
    </source>
</reference>
<dbReference type="AlphaFoldDB" id="A0A6A0BBF8"/>
<gene>
    <name evidence="1" type="ORF">Hs30E_07170</name>
</gene>
<dbReference type="EMBL" id="BLLI01000014">
    <property type="protein sequence ID" value="GFH42166.1"/>
    <property type="molecule type" value="Genomic_DNA"/>
</dbReference>
<comment type="caution">
    <text evidence="1">The sequence shown here is derived from an EMBL/GenBank/DDBJ whole genome shotgun (WGS) entry which is preliminary data.</text>
</comment>
<accession>A0A6A0BBF8</accession>
<sequence length="147" mass="16863">MPFQDYTLKDKNSETPFEDTSAQELVHDAFLELKKYDVDKLSGALKQWFQYWANLDFDEDTDTIILDADNLLDESKWNSEEKKMISTDVKRIEDYKATLEQAIEDKAITAAISFLKDGLSPEQVAKGLELSLDLVKQLQEENGLKHA</sequence>
<keyword evidence="2" id="KW-1185">Reference proteome</keyword>
<dbReference type="Proteomes" id="UP000480303">
    <property type="component" value="Unassembled WGS sequence"/>
</dbReference>
<dbReference type="RefSeq" id="WP_172208023.1">
    <property type="nucleotide sequence ID" value="NZ_BLLI01000014.1"/>
</dbReference>